<dbReference type="EMBL" id="JAGFBR010000019">
    <property type="protein sequence ID" value="KAH0448161.1"/>
    <property type="molecule type" value="Genomic_DNA"/>
</dbReference>
<gene>
    <name evidence="2" type="ORF">IEQ34_021961</name>
</gene>
<comment type="caution">
    <text evidence="2">The sequence shown here is derived from an EMBL/GenBank/DDBJ whole genome shotgun (WGS) entry which is preliminary data.</text>
</comment>
<dbReference type="InterPro" id="IPR021099">
    <property type="entry name" value="PORR_domain"/>
</dbReference>
<accession>A0AAV7FWG1</accession>
<feature type="domain" description="PORR" evidence="1">
    <location>
        <begin position="45"/>
        <end position="349"/>
    </location>
</feature>
<protein>
    <recommendedName>
        <fullName evidence="1">PORR domain-containing protein</fullName>
    </recommendedName>
</protein>
<dbReference type="InterPro" id="IPR045040">
    <property type="entry name" value="PORR_fam"/>
</dbReference>
<sequence>MLVLLRIPFSFLNGSISFGHFNCYIQKRWKKPVNSAQTRLENRARDLQFDKLVRRIKKLKLILRLHELMSQRRASHTSVQLVSRWSNVVGLNVGVGSFIQKHPRIFEVYTHPVKKNLCCRYSQEMLDLIAEEALVIRESEMVAVQRLKKLLMMSRTGRLNAHALWLVRTEFGLPDDFRASIINKYPETFRLVHPDTVELVDQDDSLPAAEVEKWRESEYKEKWLSEYETRYAFPIQFPTGFKIEKGYREMLKTWQRLPYLKPYDPSEANCIRTSGGIERFEKRAVGILHEFLSLTVENMVDIERLSHFRRDFNMTANLRELLLKHPGIFYISTKGNSLTVFLREKYAKGIVPPILFPERPRSLKTADKFAIEPGKMPLSSLSYVGVKRGSKLNMDSNFFRNSALKKIVFQGKYLEIFEPTNARRNASSDLIIGNKNQNSHGQRPNS</sequence>
<evidence type="ECO:0000259" key="1">
    <source>
        <dbReference type="Pfam" id="PF11955"/>
    </source>
</evidence>
<organism evidence="2 3">
    <name type="scientific">Dendrobium chrysotoxum</name>
    <name type="common">Orchid</name>
    <dbReference type="NCBI Taxonomy" id="161865"/>
    <lineage>
        <taxon>Eukaryota</taxon>
        <taxon>Viridiplantae</taxon>
        <taxon>Streptophyta</taxon>
        <taxon>Embryophyta</taxon>
        <taxon>Tracheophyta</taxon>
        <taxon>Spermatophyta</taxon>
        <taxon>Magnoliopsida</taxon>
        <taxon>Liliopsida</taxon>
        <taxon>Asparagales</taxon>
        <taxon>Orchidaceae</taxon>
        <taxon>Epidendroideae</taxon>
        <taxon>Malaxideae</taxon>
        <taxon>Dendrobiinae</taxon>
        <taxon>Dendrobium</taxon>
    </lineage>
</organism>
<dbReference type="PANTHER" id="PTHR31476">
    <property type="entry name" value="PROTEIN WHAT'S THIS FACTOR 1 HOMOLOG, CHLOROPLASTIC"/>
    <property type="match status" value="1"/>
</dbReference>
<dbReference type="AlphaFoldDB" id="A0AAV7FWG1"/>
<proteinExistence type="predicted"/>
<keyword evidence="3" id="KW-1185">Reference proteome</keyword>
<evidence type="ECO:0000313" key="2">
    <source>
        <dbReference type="EMBL" id="KAH0448161.1"/>
    </source>
</evidence>
<dbReference type="GO" id="GO:0003723">
    <property type="term" value="F:RNA binding"/>
    <property type="evidence" value="ECO:0007669"/>
    <property type="project" value="InterPro"/>
</dbReference>
<dbReference type="Proteomes" id="UP000775213">
    <property type="component" value="Unassembled WGS sequence"/>
</dbReference>
<dbReference type="Pfam" id="PF11955">
    <property type="entry name" value="PORR"/>
    <property type="match status" value="1"/>
</dbReference>
<dbReference type="PANTHER" id="PTHR31476:SF12">
    <property type="entry name" value="UBIQUITIN CARBOXYL-TERMINAL HYDROLASE FAMILY PROTEIN"/>
    <property type="match status" value="1"/>
</dbReference>
<evidence type="ECO:0000313" key="3">
    <source>
        <dbReference type="Proteomes" id="UP000775213"/>
    </source>
</evidence>
<name>A0AAV7FWG1_DENCH</name>
<reference evidence="2 3" key="1">
    <citation type="journal article" date="2021" name="Hortic Res">
        <title>Chromosome-scale assembly of the Dendrobium chrysotoxum genome enhances the understanding of orchid evolution.</title>
        <authorList>
            <person name="Zhang Y."/>
            <person name="Zhang G.Q."/>
            <person name="Zhang D."/>
            <person name="Liu X.D."/>
            <person name="Xu X.Y."/>
            <person name="Sun W.H."/>
            <person name="Yu X."/>
            <person name="Zhu X."/>
            <person name="Wang Z.W."/>
            <person name="Zhao X."/>
            <person name="Zhong W.Y."/>
            <person name="Chen H."/>
            <person name="Yin W.L."/>
            <person name="Huang T."/>
            <person name="Niu S.C."/>
            <person name="Liu Z.J."/>
        </authorList>
    </citation>
    <scope>NUCLEOTIDE SEQUENCE [LARGE SCALE GENOMIC DNA]</scope>
    <source>
        <strain evidence="2">Lindl</strain>
    </source>
</reference>